<dbReference type="InterPro" id="IPR013783">
    <property type="entry name" value="Ig-like_fold"/>
</dbReference>
<evidence type="ECO:0000313" key="3">
    <source>
        <dbReference type="EMBL" id="CAG9761586.1"/>
    </source>
</evidence>
<accession>A0A9N9MDP0</accession>
<dbReference type="Proteomes" id="UP001152799">
    <property type="component" value="Chromosome 10"/>
</dbReference>
<dbReference type="AlphaFoldDB" id="A0A9N9MDP0"/>
<feature type="chain" id="PRO_5040205536" description="Fibronectin type-III domain-containing protein" evidence="1">
    <location>
        <begin position="27"/>
        <end position="361"/>
    </location>
</feature>
<evidence type="ECO:0000259" key="2">
    <source>
        <dbReference type="PROSITE" id="PS50853"/>
    </source>
</evidence>
<evidence type="ECO:0000256" key="1">
    <source>
        <dbReference type="SAM" id="SignalP"/>
    </source>
</evidence>
<gene>
    <name evidence="3" type="ORF">CEUTPL_LOCUS2286</name>
</gene>
<dbReference type="InterPro" id="IPR036116">
    <property type="entry name" value="FN3_sf"/>
</dbReference>
<dbReference type="SUPFAM" id="SSF49265">
    <property type="entry name" value="Fibronectin type III"/>
    <property type="match status" value="1"/>
</dbReference>
<feature type="signal peptide" evidence="1">
    <location>
        <begin position="1"/>
        <end position="26"/>
    </location>
</feature>
<proteinExistence type="predicted"/>
<organism evidence="3 4">
    <name type="scientific">Ceutorhynchus assimilis</name>
    <name type="common">cabbage seed weevil</name>
    <dbReference type="NCBI Taxonomy" id="467358"/>
    <lineage>
        <taxon>Eukaryota</taxon>
        <taxon>Metazoa</taxon>
        <taxon>Ecdysozoa</taxon>
        <taxon>Arthropoda</taxon>
        <taxon>Hexapoda</taxon>
        <taxon>Insecta</taxon>
        <taxon>Pterygota</taxon>
        <taxon>Neoptera</taxon>
        <taxon>Endopterygota</taxon>
        <taxon>Coleoptera</taxon>
        <taxon>Polyphaga</taxon>
        <taxon>Cucujiformia</taxon>
        <taxon>Curculionidae</taxon>
        <taxon>Ceutorhynchinae</taxon>
        <taxon>Ceutorhynchus</taxon>
    </lineage>
</organism>
<dbReference type="OrthoDB" id="6775813at2759"/>
<dbReference type="Gene3D" id="2.60.40.10">
    <property type="entry name" value="Immunoglobulins"/>
    <property type="match status" value="1"/>
</dbReference>
<feature type="domain" description="Fibronectin type-III" evidence="2">
    <location>
        <begin position="58"/>
        <end position="150"/>
    </location>
</feature>
<evidence type="ECO:0000313" key="4">
    <source>
        <dbReference type="Proteomes" id="UP001152799"/>
    </source>
</evidence>
<keyword evidence="4" id="KW-1185">Reference proteome</keyword>
<keyword evidence="1" id="KW-0732">Signal</keyword>
<dbReference type="InterPro" id="IPR003961">
    <property type="entry name" value="FN3_dom"/>
</dbReference>
<dbReference type="EMBL" id="OU892286">
    <property type="protein sequence ID" value="CAG9761586.1"/>
    <property type="molecule type" value="Genomic_DNA"/>
</dbReference>
<sequence length="361" mass="40319">MQSVVFCCALHVGMFIFYLPFLLVSTQNIPTEDEPTGTSTQPTPETTTPLPIGPFSVEILAIHVPPGNGNSIKLVWGGGRDQDKANLTYGIYYGSEEGELEYPKLTTPNLSALIEDLEYCTKYDFAVSVLENNGVEAAKVNPNTIRTVITGIDQLAAPANLTADLEARAQPCLDIKWSSACPNVVHPIGYVVSIFDKKISKYKVITLPKTKRSDLVYRLPVHYGDGYEIRVSTTFPGSKAVGPLDYRVPEPLQPYKLKVTVNQEDAAFLIYWTEPFVPLTIGRYYYQVFVYPGQDLEAPYEKYYVTRPVMVYKGERGEYSFCVNLATNDRKHVSNATKPVYANLNGESYELNATFTETPDR</sequence>
<dbReference type="PROSITE" id="PS50853">
    <property type="entry name" value="FN3"/>
    <property type="match status" value="1"/>
</dbReference>
<name>A0A9N9MDP0_9CUCU</name>
<reference evidence="3" key="1">
    <citation type="submission" date="2022-01" db="EMBL/GenBank/DDBJ databases">
        <authorList>
            <person name="King R."/>
        </authorList>
    </citation>
    <scope>NUCLEOTIDE SEQUENCE</scope>
</reference>
<protein>
    <recommendedName>
        <fullName evidence="2">Fibronectin type-III domain-containing protein</fullName>
    </recommendedName>
</protein>